<feature type="compositionally biased region" description="Low complexity" evidence="1">
    <location>
        <begin position="311"/>
        <end position="330"/>
    </location>
</feature>
<dbReference type="Proteomes" id="UP000217005">
    <property type="component" value="Unassembled WGS sequence"/>
</dbReference>
<dbReference type="SUPFAM" id="SSF46894">
    <property type="entry name" value="C-terminal effector domain of the bipartite response regulators"/>
    <property type="match status" value="1"/>
</dbReference>
<evidence type="ECO:0000256" key="1">
    <source>
        <dbReference type="SAM" id="MobiDB-lite"/>
    </source>
</evidence>
<dbReference type="GO" id="GO:0006355">
    <property type="term" value="P:regulation of DNA-templated transcription"/>
    <property type="evidence" value="ECO:0007669"/>
    <property type="project" value="InterPro"/>
</dbReference>
<dbReference type="InterPro" id="IPR016032">
    <property type="entry name" value="Sig_transdc_resp-reg_C-effctor"/>
</dbReference>
<sequence length="330" mass="34069">MKEINPLYAIDGRPRLIAVGFAADDALLTCARREPGLRFSALADVAQLGQEGQGGPRVQASDLALLSAPRLGRNLLRSVSLLRAIAPGCRIVVADAAGPAGVATMACGADVCISSSVSAREFGAIVQLLLDPPRPGRSAPPAAPGAAPRATSEPPLPPAPASFVAEPFADAAGAGPIEAGSIEAGALAAMTSAPPPAQSSVWRINRERGALASPEGVPVWLTPKEAVLMNGLCMAVNQVLTRDHWLQTYDKPEAATEAVRNLRAMELAAVVSRFKRKVAVRTGIELPIRTLRGVGYQFMAELLAEPPPPAADAVAVPATSAAPTYATPQP</sequence>
<protein>
    <recommendedName>
        <fullName evidence="4">OmpR/PhoB-type domain-containing protein</fullName>
    </recommendedName>
</protein>
<dbReference type="Gene3D" id="1.10.10.10">
    <property type="entry name" value="Winged helix-like DNA-binding domain superfamily/Winged helix DNA-binding domain"/>
    <property type="match status" value="1"/>
</dbReference>
<comment type="caution">
    <text evidence="2">The sequence shown here is derived from an EMBL/GenBank/DDBJ whole genome shotgun (WGS) entry which is preliminary data.</text>
</comment>
<name>A0A261SRA8_9BORD</name>
<accession>A0A261SRA8</accession>
<feature type="region of interest" description="Disordered" evidence="1">
    <location>
        <begin position="133"/>
        <end position="162"/>
    </location>
</feature>
<reference evidence="2 3" key="1">
    <citation type="submission" date="2017-05" db="EMBL/GenBank/DDBJ databases">
        <title>Complete and WGS of Bordetella genogroups.</title>
        <authorList>
            <person name="Spilker T."/>
            <person name="LiPuma J."/>
        </authorList>
    </citation>
    <scope>NUCLEOTIDE SEQUENCE [LARGE SCALE GENOMIC DNA]</scope>
    <source>
        <strain evidence="2 3">AU17610</strain>
    </source>
</reference>
<evidence type="ECO:0000313" key="3">
    <source>
        <dbReference type="Proteomes" id="UP000217005"/>
    </source>
</evidence>
<dbReference type="AlphaFoldDB" id="A0A261SRA8"/>
<feature type="region of interest" description="Disordered" evidence="1">
    <location>
        <begin position="310"/>
        <end position="330"/>
    </location>
</feature>
<evidence type="ECO:0000313" key="2">
    <source>
        <dbReference type="EMBL" id="OZI39400.1"/>
    </source>
</evidence>
<gene>
    <name evidence="2" type="ORF">CEG14_07730</name>
</gene>
<organism evidence="2 3">
    <name type="scientific">Bordetella genomosp. 1</name>
    <dbReference type="NCBI Taxonomy" id="1395607"/>
    <lineage>
        <taxon>Bacteria</taxon>
        <taxon>Pseudomonadati</taxon>
        <taxon>Pseudomonadota</taxon>
        <taxon>Betaproteobacteria</taxon>
        <taxon>Burkholderiales</taxon>
        <taxon>Alcaligenaceae</taxon>
        <taxon>Bordetella</taxon>
    </lineage>
</organism>
<dbReference type="EMBL" id="NEVL01000002">
    <property type="protein sequence ID" value="OZI39400.1"/>
    <property type="molecule type" value="Genomic_DNA"/>
</dbReference>
<dbReference type="GO" id="GO:0003677">
    <property type="term" value="F:DNA binding"/>
    <property type="evidence" value="ECO:0007669"/>
    <property type="project" value="InterPro"/>
</dbReference>
<dbReference type="InterPro" id="IPR036388">
    <property type="entry name" value="WH-like_DNA-bd_sf"/>
</dbReference>
<proteinExistence type="predicted"/>
<feature type="compositionally biased region" description="Low complexity" evidence="1">
    <location>
        <begin position="136"/>
        <end position="150"/>
    </location>
</feature>
<dbReference type="RefSeq" id="WP_094825769.1">
    <property type="nucleotide sequence ID" value="NZ_NEVL01000002.1"/>
</dbReference>
<evidence type="ECO:0008006" key="4">
    <source>
        <dbReference type="Google" id="ProtNLM"/>
    </source>
</evidence>